<evidence type="ECO:0000313" key="3">
    <source>
        <dbReference type="Proteomes" id="UP000431533"/>
    </source>
</evidence>
<sequence length="186" mass="18468">MKYSFAALAFAATGAVAAYNNGTVYTTEIVTALTTYCPAATEITQNGVTYTITEATTLTITNCPCTVINPVIPTPVIPAPVNPAPMIPAPVIPAPVAPVPAGPAGPSTVLYTSCESSATATTAPVLKNIPAKESTFYSNPLTVIQATGASTPTGATPSQALFTGAANANKVGVMVGAVAGIAALAL</sequence>
<feature type="signal peptide" evidence="1">
    <location>
        <begin position="1"/>
        <end position="18"/>
    </location>
</feature>
<protein>
    <submittedName>
        <fullName evidence="2">Clock-controlled protein</fullName>
    </submittedName>
</protein>
<keyword evidence="1" id="KW-0732">Signal</keyword>
<dbReference type="GO" id="GO:0005199">
    <property type="term" value="F:structural constituent of cell wall"/>
    <property type="evidence" value="ECO:0007669"/>
    <property type="project" value="InterPro"/>
</dbReference>
<dbReference type="OrthoDB" id="4094614at2759"/>
<keyword evidence="3" id="KW-1185">Reference proteome</keyword>
<dbReference type="PANTHER" id="PTHR35523:SF1">
    <property type="entry name" value="CELL WALL PROTEIN SED1"/>
    <property type="match status" value="1"/>
</dbReference>
<feature type="chain" id="PRO_5034394399" evidence="1">
    <location>
        <begin position="19"/>
        <end position="186"/>
    </location>
</feature>
<dbReference type="GeneID" id="41981672"/>
<dbReference type="AlphaFoldDB" id="A0A8H8R6T6"/>
<name>A0A8H8R6T6_9HELO</name>
<dbReference type="InterPro" id="IPR038843">
    <property type="entry name" value="Sed1/Spi1"/>
</dbReference>
<dbReference type="RefSeq" id="XP_031008307.1">
    <property type="nucleotide sequence ID" value="XM_031146456.1"/>
</dbReference>
<dbReference type="GO" id="GO:0031505">
    <property type="term" value="P:fungal-type cell wall organization"/>
    <property type="evidence" value="ECO:0007669"/>
    <property type="project" value="InterPro"/>
</dbReference>
<evidence type="ECO:0000313" key="2">
    <source>
        <dbReference type="EMBL" id="TVY29520.1"/>
    </source>
</evidence>
<dbReference type="GO" id="GO:0009277">
    <property type="term" value="C:fungal-type cell wall"/>
    <property type="evidence" value="ECO:0007669"/>
    <property type="project" value="TreeGrafter"/>
</dbReference>
<comment type="caution">
    <text evidence="2">The sequence shown here is derived from an EMBL/GenBank/DDBJ whole genome shotgun (WGS) entry which is preliminary data.</text>
</comment>
<dbReference type="PANTHER" id="PTHR35523">
    <property type="entry name" value="CELL WALL PROTEIN SED1"/>
    <property type="match status" value="1"/>
</dbReference>
<proteinExistence type="predicted"/>
<accession>A0A8H8R6T6</accession>
<dbReference type="EMBL" id="QGMH01000017">
    <property type="protein sequence ID" value="TVY29520.1"/>
    <property type="molecule type" value="Genomic_DNA"/>
</dbReference>
<evidence type="ECO:0000256" key="1">
    <source>
        <dbReference type="SAM" id="SignalP"/>
    </source>
</evidence>
<organism evidence="2 3">
    <name type="scientific">Lachnellula hyalina</name>
    <dbReference type="NCBI Taxonomy" id="1316788"/>
    <lineage>
        <taxon>Eukaryota</taxon>
        <taxon>Fungi</taxon>
        <taxon>Dikarya</taxon>
        <taxon>Ascomycota</taxon>
        <taxon>Pezizomycotina</taxon>
        <taxon>Leotiomycetes</taxon>
        <taxon>Helotiales</taxon>
        <taxon>Lachnaceae</taxon>
        <taxon>Lachnellula</taxon>
    </lineage>
</organism>
<gene>
    <name evidence="2" type="primary">ccg-6_1</name>
    <name evidence="2" type="ORF">LHYA1_G001474</name>
</gene>
<dbReference type="Proteomes" id="UP000431533">
    <property type="component" value="Unassembled WGS sequence"/>
</dbReference>
<reference evidence="2 3" key="1">
    <citation type="submission" date="2018-05" db="EMBL/GenBank/DDBJ databases">
        <title>Genome sequencing and assembly of the regulated plant pathogen Lachnellula willkommii and related sister species for the development of diagnostic species identification markers.</title>
        <authorList>
            <person name="Giroux E."/>
            <person name="Bilodeau G."/>
        </authorList>
    </citation>
    <scope>NUCLEOTIDE SEQUENCE [LARGE SCALE GENOMIC DNA]</scope>
    <source>
        <strain evidence="2 3">CBS 185.66</strain>
    </source>
</reference>